<keyword evidence="3" id="KW-1185">Reference proteome</keyword>
<feature type="chain" id="PRO_5043786155" evidence="1">
    <location>
        <begin position="18"/>
        <end position="239"/>
    </location>
</feature>
<comment type="caution">
    <text evidence="2">The sequence shown here is derived from an EMBL/GenBank/DDBJ whole genome shotgun (WGS) entry which is preliminary data.</text>
</comment>
<name>A0AAV4C474_9GAST</name>
<protein>
    <submittedName>
        <fullName evidence="2">Uncharacterized protein</fullName>
    </submittedName>
</protein>
<dbReference type="EMBL" id="BLXT01006225">
    <property type="protein sequence ID" value="GFO30131.1"/>
    <property type="molecule type" value="Genomic_DNA"/>
</dbReference>
<accession>A0AAV4C474</accession>
<evidence type="ECO:0000256" key="1">
    <source>
        <dbReference type="SAM" id="SignalP"/>
    </source>
</evidence>
<reference evidence="2 3" key="1">
    <citation type="journal article" date="2021" name="Elife">
        <title>Chloroplast acquisition without the gene transfer in kleptoplastic sea slugs, Plakobranchus ocellatus.</title>
        <authorList>
            <person name="Maeda T."/>
            <person name="Takahashi S."/>
            <person name="Yoshida T."/>
            <person name="Shimamura S."/>
            <person name="Takaki Y."/>
            <person name="Nagai Y."/>
            <person name="Toyoda A."/>
            <person name="Suzuki Y."/>
            <person name="Arimoto A."/>
            <person name="Ishii H."/>
            <person name="Satoh N."/>
            <person name="Nishiyama T."/>
            <person name="Hasebe M."/>
            <person name="Maruyama T."/>
            <person name="Minagawa J."/>
            <person name="Obokata J."/>
            <person name="Shigenobu S."/>
        </authorList>
    </citation>
    <scope>NUCLEOTIDE SEQUENCE [LARGE SCALE GENOMIC DNA]</scope>
</reference>
<proteinExistence type="predicted"/>
<organism evidence="2 3">
    <name type="scientific">Plakobranchus ocellatus</name>
    <dbReference type="NCBI Taxonomy" id="259542"/>
    <lineage>
        <taxon>Eukaryota</taxon>
        <taxon>Metazoa</taxon>
        <taxon>Spiralia</taxon>
        <taxon>Lophotrochozoa</taxon>
        <taxon>Mollusca</taxon>
        <taxon>Gastropoda</taxon>
        <taxon>Heterobranchia</taxon>
        <taxon>Euthyneura</taxon>
        <taxon>Panpulmonata</taxon>
        <taxon>Sacoglossa</taxon>
        <taxon>Placobranchoidea</taxon>
        <taxon>Plakobranchidae</taxon>
        <taxon>Plakobranchus</taxon>
    </lineage>
</organism>
<sequence length="239" mass="26947">MFWLTLGLSLLVAVCHGQKDACDLNEEALMKMGMECVAHDPSLMMQIIEHMKDPDEMATLKFVCSNQKDVVDVAICMQRKLVVCLPEEIKPWVTSFISRSRLEDVLSFVCQHQAEVLSDCIDEKAGMRFSGCVRNGTSDLVTSLMGTPMTAPGMEQYVCGISEMFKMCLTKYHGTCPTSYVDIYDQVMEMMLPEHHCDKNQVDMKDGLKDRLVGSLLLRGAPLSASNKWSQTLRYKPRE</sequence>
<evidence type="ECO:0000313" key="3">
    <source>
        <dbReference type="Proteomes" id="UP000735302"/>
    </source>
</evidence>
<dbReference type="Proteomes" id="UP000735302">
    <property type="component" value="Unassembled WGS sequence"/>
</dbReference>
<dbReference type="AlphaFoldDB" id="A0AAV4C474"/>
<keyword evidence="1" id="KW-0732">Signal</keyword>
<gene>
    <name evidence="2" type="ORF">PoB_005663600</name>
</gene>
<feature type="signal peptide" evidence="1">
    <location>
        <begin position="1"/>
        <end position="17"/>
    </location>
</feature>
<evidence type="ECO:0000313" key="2">
    <source>
        <dbReference type="EMBL" id="GFO30131.1"/>
    </source>
</evidence>